<evidence type="ECO:0000256" key="2">
    <source>
        <dbReference type="ARBA" id="ARBA00008156"/>
    </source>
</evidence>
<comment type="cofactor">
    <cofactor evidence="1">
        <name>pyrroloquinoline quinone</name>
        <dbReference type="ChEBI" id="CHEBI:58442"/>
    </cofactor>
</comment>
<dbReference type="Proteomes" id="UP001172630">
    <property type="component" value="Unassembled WGS sequence"/>
</dbReference>
<evidence type="ECO:0000256" key="1">
    <source>
        <dbReference type="ARBA" id="ARBA00001931"/>
    </source>
</evidence>
<dbReference type="PANTHER" id="PTHR32303:SF10">
    <property type="entry name" value="OUTER MEMBRANE PROTEIN ASSEMBLY FACTOR BAMB"/>
    <property type="match status" value="1"/>
</dbReference>
<proteinExistence type="inferred from homology"/>
<comment type="caution">
    <text evidence="6">The sequence shown here is derived from an EMBL/GenBank/DDBJ whole genome shotgun (WGS) entry which is preliminary data.</text>
</comment>
<evidence type="ECO:0000313" key="6">
    <source>
        <dbReference type="EMBL" id="MDL2409747.1"/>
    </source>
</evidence>
<gene>
    <name evidence="6" type="ORF">PY650_29830</name>
</gene>
<comment type="similarity">
    <text evidence="2">Belongs to the bacterial PQQ dehydrogenase family.</text>
</comment>
<dbReference type="SUPFAM" id="SSF50998">
    <property type="entry name" value="Quinoprotein alcohol dehydrogenase-like"/>
    <property type="match status" value="1"/>
</dbReference>
<dbReference type="InterPro" id="IPR002372">
    <property type="entry name" value="PQQ_rpt_dom"/>
</dbReference>
<dbReference type="Pfam" id="PF01011">
    <property type="entry name" value="PQQ"/>
    <property type="match status" value="1"/>
</dbReference>
<dbReference type="RefSeq" id="WP_285883375.1">
    <property type="nucleotide sequence ID" value="NZ_JARFYN010000058.1"/>
</dbReference>
<dbReference type="EMBL" id="JARFYN010000058">
    <property type="protein sequence ID" value="MDL2409747.1"/>
    <property type="molecule type" value="Genomic_DNA"/>
</dbReference>
<evidence type="ECO:0000256" key="3">
    <source>
        <dbReference type="ARBA" id="ARBA00023002"/>
    </source>
</evidence>
<accession>A0ABT7KME7</accession>
<evidence type="ECO:0000313" key="7">
    <source>
        <dbReference type="Proteomes" id="UP001172630"/>
    </source>
</evidence>
<organism evidence="6 7">
    <name type="scientific">Rhizobium calliandrae</name>
    <dbReference type="NCBI Taxonomy" id="1312182"/>
    <lineage>
        <taxon>Bacteria</taxon>
        <taxon>Pseudomonadati</taxon>
        <taxon>Pseudomonadota</taxon>
        <taxon>Alphaproteobacteria</taxon>
        <taxon>Hyphomicrobiales</taxon>
        <taxon>Rhizobiaceae</taxon>
        <taxon>Rhizobium/Agrobacterium group</taxon>
        <taxon>Rhizobium</taxon>
    </lineage>
</organism>
<sequence>MKPTHPYFAILGVTFALTGSISSNASEAAPQSDWPTYNRTLTSERYSPLDQINAANVNALKIQCVYDTKVKTSFETGLVQVDGTLFGATEQDTFSINPDTCQENWRVHEAFRHSPVKVNRGVAIAGGKVFRGTTDGRVVAYDEASGKLLWATTIADPARGETVPASPIAWHGMIFIGNAGGDNKGVKGRIYGLDASTGKIIWEFYLVPKGPDDKARGPQAKSQSVAMSWVNAKGFPINGGGTWTSYTLDPSTGLLYVPGGNPAPDFLNAYRYGDNLFTASVVVLDARTGAYQRHFPIVSNDFHDWDEAATPAVFTTKSGKRMMAVTPKDGHLYGYDLATRLYREPALPKERHIREFEQWPNAASGSSEDLSAASSPQHFFVRTATM</sequence>
<dbReference type="InterPro" id="IPR011047">
    <property type="entry name" value="Quinoprotein_ADH-like_sf"/>
</dbReference>
<feature type="chain" id="PRO_5047217230" evidence="4">
    <location>
        <begin position="26"/>
        <end position="386"/>
    </location>
</feature>
<name>A0ABT7KME7_9HYPH</name>
<feature type="signal peptide" evidence="4">
    <location>
        <begin position="1"/>
        <end position="25"/>
    </location>
</feature>
<dbReference type="SMART" id="SM00564">
    <property type="entry name" value="PQQ"/>
    <property type="match status" value="2"/>
</dbReference>
<keyword evidence="3" id="KW-0560">Oxidoreductase</keyword>
<dbReference type="Gene3D" id="2.140.10.10">
    <property type="entry name" value="Quinoprotein alcohol dehydrogenase-like superfamily"/>
    <property type="match status" value="1"/>
</dbReference>
<dbReference type="InterPro" id="IPR018391">
    <property type="entry name" value="PQQ_b-propeller_rpt"/>
</dbReference>
<keyword evidence="7" id="KW-1185">Reference proteome</keyword>
<dbReference type="PANTHER" id="PTHR32303">
    <property type="entry name" value="QUINOPROTEIN ALCOHOL DEHYDROGENASE (CYTOCHROME C)"/>
    <property type="match status" value="1"/>
</dbReference>
<evidence type="ECO:0000256" key="4">
    <source>
        <dbReference type="SAM" id="SignalP"/>
    </source>
</evidence>
<reference evidence="6" key="1">
    <citation type="submission" date="2023-06" db="EMBL/GenBank/DDBJ databases">
        <title>Phylogenetic Diversity of Rhizobium strains.</title>
        <authorList>
            <person name="Moura F.T."/>
            <person name="Helene L.C.F."/>
            <person name="Hungria M."/>
        </authorList>
    </citation>
    <scope>NUCLEOTIDE SEQUENCE</scope>
    <source>
        <strain evidence="6">CCGE524</strain>
    </source>
</reference>
<keyword evidence="4" id="KW-0732">Signal</keyword>
<evidence type="ECO:0000259" key="5">
    <source>
        <dbReference type="Pfam" id="PF01011"/>
    </source>
</evidence>
<feature type="domain" description="Pyrrolo-quinoline quinone repeat" evidence="5">
    <location>
        <begin position="34"/>
        <end position="336"/>
    </location>
</feature>
<protein>
    <submittedName>
        <fullName evidence="6">PQQ-binding-like beta-propeller repeat protein</fullName>
    </submittedName>
</protein>